<protein>
    <submittedName>
        <fullName evidence="1">Uncharacterized protein</fullName>
    </submittedName>
</protein>
<dbReference type="Proteomes" id="UP000322976">
    <property type="component" value="Unassembled WGS sequence"/>
</dbReference>
<gene>
    <name evidence="1" type="ORF">FWJ32_11750</name>
</gene>
<dbReference type="EMBL" id="VTPS01000022">
    <property type="protein sequence ID" value="TZE80868.1"/>
    <property type="molecule type" value="Genomic_DNA"/>
</dbReference>
<name>A0A5D8QC18_9THEO</name>
<evidence type="ECO:0000313" key="2">
    <source>
        <dbReference type="Proteomes" id="UP000322976"/>
    </source>
</evidence>
<organism evidence="1 2">
    <name type="scientific">Calorimonas adulescens</name>
    <dbReference type="NCBI Taxonomy" id="2606906"/>
    <lineage>
        <taxon>Bacteria</taxon>
        <taxon>Bacillati</taxon>
        <taxon>Bacillota</taxon>
        <taxon>Clostridia</taxon>
        <taxon>Thermoanaerobacterales</taxon>
        <taxon>Thermoanaerobacteraceae</taxon>
        <taxon>Calorimonas</taxon>
    </lineage>
</organism>
<comment type="caution">
    <text evidence="1">The sequence shown here is derived from an EMBL/GenBank/DDBJ whole genome shotgun (WGS) entry which is preliminary data.</text>
</comment>
<dbReference type="AlphaFoldDB" id="A0A5D8QC18"/>
<keyword evidence="2" id="KW-1185">Reference proteome</keyword>
<dbReference type="RefSeq" id="WP_149546154.1">
    <property type="nucleotide sequence ID" value="NZ_VTPS01000022.1"/>
</dbReference>
<accession>A0A5D8QC18</accession>
<evidence type="ECO:0000313" key="1">
    <source>
        <dbReference type="EMBL" id="TZE80868.1"/>
    </source>
</evidence>
<reference evidence="1 2" key="1">
    <citation type="submission" date="2019-08" db="EMBL/GenBank/DDBJ databases">
        <title>Calorimonas adulescens gen. nov., sp. nov., an anaerobic thermophilic bacterium from Sakhalin hot spring.</title>
        <authorList>
            <person name="Khomyakova M.A."/>
            <person name="Merkel A.Y."/>
            <person name="Novikov A."/>
            <person name="Bonch-Osmolovskaya E.A."/>
            <person name="Slobodkin A.I."/>
        </authorList>
    </citation>
    <scope>NUCLEOTIDE SEQUENCE [LARGE SCALE GENOMIC DNA]</scope>
    <source>
        <strain evidence="1 2">A05MB</strain>
    </source>
</reference>
<proteinExistence type="predicted"/>
<sequence>MKRLSSALLLVIALFFTFELTHLIVDDIAKGNYPVCFTEGVALLEEYRINGFMWGDSLDGDDHPYKVEELTSSFNYLDAEKAYRRSFEIVKGISDEKGFTAVLDVIKYLGEGKSFPSAIDAIELEINYLDSF</sequence>